<evidence type="ECO:0000256" key="6">
    <source>
        <dbReference type="ARBA" id="ARBA00022840"/>
    </source>
</evidence>
<dbReference type="GO" id="GO:0005524">
    <property type="term" value="F:ATP binding"/>
    <property type="evidence" value="ECO:0007669"/>
    <property type="project" value="UniProtKB-KW"/>
</dbReference>
<dbReference type="OrthoDB" id="5979581at2759"/>
<accession>A0A409WBK9</accession>
<evidence type="ECO:0000256" key="1">
    <source>
        <dbReference type="ARBA" id="ARBA00012513"/>
    </source>
</evidence>
<comment type="catalytic activity">
    <reaction evidence="7">
        <text>L-threonyl-[protein] + ATP = O-phospho-L-threonyl-[protein] + ADP + H(+)</text>
        <dbReference type="Rhea" id="RHEA:46608"/>
        <dbReference type="Rhea" id="RHEA-COMP:11060"/>
        <dbReference type="Rhea" id="RHEA-COMP:11605"/>
        <dbReference type="ChEBI" id="CHEBI:15378"/>
        <dbReference type="ChEBI" id="CHEBI:30013"/>
        <dbReference type="ChEBI" id="CHEBI:30616"/>
        <dbReference type="ChEBI" id="CHEBI:61977"/>
        <dbReference type="ChEBI" id="CHEBI:456216"/>
        <dbReference type="EC" id="2.7.11.1"/>
    </reaction>
</comment>
<dbReference type="GO" id="GO:0050684">
    <property type="term" value="P:regulation of mRNA processing"/>
    <property type="evidence" value="ECO:0007669"/>
    <property type="project" value="TreeGrafter"/>
</dbReference>
<evidence type="ECO:0000256" key="7">
    <source>
        <dbReference type="ARBA" id="ARBA00047899"/>
    </source>
</evidence>
<comment type="caution">
    <text evidence="10">The sequence shown here is derived from an EMBL/GenBank/DDBJ whole genome shotgun (WGS) entry which is preliminary data.</text>
</comment>
<feature type="domain" description="Protein kinase" evidence="9">
    <location>
        <begin position="54"/>
        <end position="401"/>
    </location>
</feature>
<dbReference type="SMART" id="SM00220">
    <property type="entry name" value="S_TKc"/>
    <property type="match status" value="1"/>
</dbReference>
<dbReference type="PANTHER" id="PTHR47634">
    <property type="entry name" value="PROTEIN KINASE DOMAIN-CONTAINING PROTEIN-RELATED"/>
    <property type="match status" value="1"/>
</dbReference>
<keyword evidence="2" id="KW-0723">Serine/threonine-protein kinase</keyword>
<evidence type="ECO:0000313" key="10">
    <source>
        <dbReference type="EMBL" id="PPQ75902.1"/>
    </source>
</evidence>
<evidence type="ECO:0000256" key="8">
    <source>
        <dbReference type="ARBA" id="ARBA00048679"/>
    </source>
</evidence>
<dbReference type="AlphaFoldDB" id="A0A409WBK9"/>
<keyword evidence="3" id="KW-0808">Transferase</keyword>
<name>A0A409WBK9_9AGAR</name>
<evidence type="ECO:0000259" key="9">
    <source>
        <dbReference type="PROSITE" id="PS50011"/>
    </source>
</evidence>
<dbReference type="Proteomes" id="UP000284842">
    <property type="component" value="Unassembled WGS sequence"/>
</dbReference>
<dbReference type="EC" id="2.7.11.1" evidence="1"/>
<dbReference type="InParanoid" id="A0A409WBK9"/>
<evidence type="ECO:0000256" key="4">
    <source>
        <dbReference type="ARBA" id="ARBA00022741"/>
    </source>
</evidence>
<dbReference type="EMBL" id="NHTK01005629">
    <property type="protein sequence ID" value="PPQ75902.1"/>
    <property type="molecule type" value="Genomic_DNA"/>
</dbReference>
<organism evidence="10 11">
    <name type="scientific">Panaeolus cyanescens</name>
    <dbReference type="NCBI Taxonomy" id="181874"/>
    <lineage>
        <taxon>Eukaryota</taxon>
        <taxon>Fungi</taxon>
        <taxon>Dikarya</taxon>
        <taxon>Basidiomycota</taxon>
        <taxon>Agaricomycotina</taxon>
        <taxon>Agaricomycetes</taxon>
        <taxon>Agaricomycetidae</taxon>
        <taxon>Agaricales</taxon>
        <taxon>Agaricineae</taxon>
        <taxon>Galeropsidaceae</taxon>
        <taxon>Panaeolus</taxon>
    </lineage>
</organism>
<dbReference type="GO" id="GO:0004674">
    <property type="term" value="F:protein serine/threonine kinase activity"/>
    <property type="evidence" value="ECO:0007669"/>
    <property type="project" value="UniProtKB-KW"/>
</dbReference>
<dbReference type="InterPro" id="IPR051334">
    <property type="entry name" value="SRPK"/>
</dbReference>
<feature type="non-terminal residue" evidence="10">
    <location>
        <position position="1"/>
    </location>
</feature>
<dbReference type="InterPro" id="IPR008271">
    <property type="entry name" value="Ser/Thr_kinase_AS"/>
</dbReference>
<dbReference type="SUPFAM" id="SSF56112">
    <property type="entry name" value="Protein kinase-like (PK-like)"/>
    <property type="match status" value="1"/>
</dbReference>
<comment type="catalytic activity">
    <reaction evidence="8">
        <text>L-seryl-[protein] + ATP = O-phospho-L-seryl-[protein] + ADP + H(+)</text>
        <dbReference type="Rhea" id="RHEA:17989"/>
        <dbReference type="Rhea" id="RHEA-COMP:9863"/>
        <dbReference type="Rhea" id="RHEA-COMP:11604"/>
        <dbReference type="ChEBI" id="CHEBI:15378"/>
        <dbReference type="ChEBI" id="CHEBI:29999"/>
        <dbReference type="ChEBI" id="CHEBI:30616"/>
        <dbReference type="ChEBI" id="CHEBI:83421"/>
        <dbReference type="ChEBI" id="CHEBI:456216"/>
        <dbReference type="EC" id="2.7.11.1"/>
    </reaction>
</comment>
<dbReference type="PROSITE" id="PS00108">
    <property type="entry name" value="PROTEIN_KINASE_ST"/>
    <property type="match status" value="1"/>
</dbReference>
<protein>
    <recommendedName>
        <fullName evidence="1">non-specific serine/threonine protein kinase</fullName>
        <ecNumber evidence="1">2.7.11.1</ecNumber>
    </recommendedName>
</protein>
<dbReference type="InterPro" id="IPR011009">
    <property type="entry name" value="Kinase-like_dom_sf"/>
</dbReference>
<dbReference type="GO" id="GO:0000245">
    <property type="term" value="P:spliceosomal complex assembly"/>
    <property type="evidence" value="ECO:0007669"/>
    <property type="project" value="TreeGrafter"/>
</dbReference>
<gene>
    <name evidence="10" type="ORF">CVT24_001022</name>
</gene>
<dbReference type="Gene3D" id="1.10.510.10">
    <property type="entry name" value="Transferase(Phosphotransferase) domain 1"/>
    <property type="match status" value="1"/>
</dbReference>
<dbReference type="PANTHER" id="PTHR47634:SF9">
    <property type="entry name" value="PROTEIN KINASE DOMAIN-CONTAINING PROTEIN-RELATED"/>
    <property type="match status" value="1"/>
</dbReference>
<evidence type="ECO:0000256" key="5">
    <source>
        <dbReference type="ARBA" id="ARBA00022777"/>
    </source>
</evidence>
<evidence type="ECO:0000256" key="3">
    <source>
        <dbReference type="ARBA" id="ARBA00022679"/>
    </source>
</evidence>
<evidence type="ECO:0000256" key="2">
    <source>
        <dbReference type="ARBA" id="ARBA00022527"/>
    </source>
</evidence>
<dbReference type="Pfam" id="PF00069">
    <property type="entry name" value="Pkinase"/>
    <property type="match status" value="1"/>
</dbReference>
<evidence type="ECO:0000313" key="11">
    <source>
        <dbReference type="Proteomes" id="UP000284842"/>
    </source>
</evidence>
<dbReference type="PROSITE" id="PS50011">
    <property type="entry name" value="PROTEIN_KINASE_DOM"/>
    <property type="match status" value="1"/>
</dbReference>
<reference evidence="10 11" key="1">
    <citation type="journal article" date="2018" name="Evol. Lett.">
        <title>Horizontal gene cluster transfer increased hallucinogenic mushroom diversity.</title>
        <authorList>
            <person name="Reynolds H.T."/>
            <person name="Vijayakumar V."/>
            <person name="Gluck-Thaler E."/>
            <person name="Korotkin H.B."/>
            <person name="Matheny P.B."/>
            <person name="Slot J.C."/>
        </authorList>
    </citation>
    <scope>NUCLEOTIDE SEQUENCE [LARGE SCALE GENOMIC DNA]</scope>
    <source>
        <strain evidence="10 11">2629</strain>
    </source>
</reference>
<sequence>FVPFRRCLTKSAYLRAESAKLIIQRRSEVSEPESGYEPGGYHPIKPREIYNGRYRVLNKLGWGHRLVGRRYKTNMCLNSRNNNMAAMKVLTAKMSDPAKRGGWDELSVLKRLSPSDVSASSSSVGSQLIAPSTLSGSEHVVQLLDHFTHTGPHGDHTCLILEAMKLNLFELYQAYPEHIPLHILKRVCVDVLKALEYIHQRGVVHTDIKGDNILLSGSPVDTASKDFTLSDVFLSSTTFKLSDFGVANIMSNRFAEIIQPEALRSPEVIIGAPWDTKTDIWNFGCLMYEFARGACLFDPRWELERSGMDIAQTHLAQMTGLLGDFPADLIAQASKAETYFNKDGTLLVGHGRYDITLKDLLGRAGHPSDAIEPLADFLNHALTISPEERWSAAQLLEHHWLKECNSSI</sequence>
<keyword evidence="11" id="KW-1185">Reference proteome</keyword>
<dbReference type="STRING" id="181874.A0A409WBK9"/>
<proteinExistence type="predicted"/>
<dbReference type="InterPro" id="IPR000719">
    <property type="entry name" value="Prot_kinase_dom"/>
</dbReference>
<keyword evidence="5" id="KW-0418">Kinase</keyword>
<keyword evidence="4" id="KW-0547">Nucleotide-binding</keyword>
<keyword evidence="6" id="KW-0067">ATP-binding</keyword>
<dbReference type="Gene3D" id="3.30.200.20">
    <property type="entry name" value="Phosphorylase Kinase, domain 1"/>
    <property type="match status" value="1"/>
</dbReference>